<dbReference type="GO" id="GO:0004497">
    <property type="term" value="F:monooxygenase activity"/>
    <property type="evidence" value="ECO:0007669"/>
    <property type="project" value="UniProtKB-KW"/>
</dbReference>
<dbReference type="PRINTS" id="PR00420">
    <property type="entry name" value="RNGMNOXGNASE"/>
</dbReference>
<dbReference type="EMBL" id="CM001484">
    <property type="protein sequence ID" value="EIE99217.1"/>
    <property type="molecule type" value="Genomic_DNA"/>
</dbReference>
<dbReference type="STRING" id="928724.SacglDRAFT_02322"/>
<dbReference type="Proteomes" id="UP000005087">
    <property type="component" value="Chromosome"/>
</dbReference>
<dbReference type="OrthoDB" id="4568714at2"/>
<reference evidence="5" key="2">
    <citation type="submission" date="2012-01" db="EMBL/GenBank/DDBJ databases">
        <title>Noncontiguous Finished sequence of chromosome of Saccharomonospora glauca K62.</title>
        <authorList>
            <consortium name="US DOE Joint Genome Institute"/>
            <person name="Lucas S."/>
            <person name="Han J."/>
            <person name="Lapidus A."/>
            <person name="Cheng J.-F."/>
            <person name="Goodwin L."/>
            <person name="Pitluck S."/>
            <person name="Peters L."/>
            <person name="Mikhailova N."/>
            <person name="Held B."/>
            <person name="Detter J.C."/>
            <person name="Han C."/>
            <person name="Tapia R."/>
            <person name="Land M."/>
            <person name="Hauser L."/>
            <person name="Kyrpides N."/>
            <person name="Ivanova N."/>
            <person name="Pagani I."/>
            <person name="Brambilla E.-M."/>
            <person name="Klenk H.-P."/>
            <person name="Woyke T."/>
        </authorList>
    </citation>
    <scope>NUCLEOTIDE SEQUENCE [LARGE SCALE GENOMIC DNA]</scope>
    <source>
        <strain evidence="5">K62</strain>
    </source>
</reference>
<dbReference type="Pfam" id="PF01494">
    <property type="entry name" value="FAD_binding_3"/>
    <property type="match status" value="2"/>
</dbReference>
<keyword evidence="5" id="KW-1185">Reference proteome</keyword>
<dbReference type="Gene3D" id="3.50.50.60">
    <property type="entry name" value="FAD/NAD(P)-binding domain"/>
    <property type="match status" value="1"/>
</dbReference>
<keyword evidence="2" id="KW-0503">Monooxygenase</keyword>
<gene>
    <name evidence="4" type="ORF">SacglDRAFT_02322</name>
</gene>
<dbReference type="AlphaFoldDB" id="I1D2P3"/>
<organism evidence="4 5">
    <name type="scientific">Saccharomonospora glauca K62</name>
    <dbReference type="NCBI Taxonomy" id="928724"/>
    <lineage>
        <taxon>Bacteria</taxon>
        <taxon>Bacillati</taxon>
        <taxon>Actinomycetota</taxon>
        <taxon>Actinomycetes</taxon>
        <taxon>Pseudonocardiales</taxon>
        <taxon>Pseudonocardiaceae</taxon>
        <taxon>Saccharomonospora</taxon>
    </lineage>
</organism>
<dbReference type="eggNOG" id="COG0654">
    <property type="taxonomic scope" value="Bacteria"/>
</dbReference>
<evidence type="ECO:0000313" key="4">
    <source>
        <dbReference type="EMBL" id="EIE99217.1"/>
    </source>
</evidence>
<evidence type="ECO:0000259" key="3">
    <source>
        <dbReference type="Pfam" id="PF01494"/>
    </source>
</evidence>
<feature type="domain" description="FAD-binding" evidence="3">
    <location>
        <begin position="3"/>
        <end position="112"/>
    </location>
</feature>
<dbReference type="InterPro" id="IPR002938">
    <property type="entry name" value="FAD-bd"/>
</dbReference>
<keyword evidence="1" id="KW-0560">Oxidoreductase</keyword>
<name>I1D2P3_9PSEU</name>
<dbReference type="InterPro" id="IPR050493">
    <property type="entry name" value="FAD-dep_Monooxygenase_BioMet"/>
</dbReference>
<evidence type="ECO:0000313" key="5">
    <source>
        <dbReference type="Proteomes" id="UP000005087"/>
    </source>
</evidence>
<dbReference type="PANTHER" id="PTHR13789:SF309">
    <property type="entry name" value="PUTATIVE (AFU_ORTHOLOGUE AFUA_6G14510)-RELATED"/>
    <property type="match status" value="1"/>
</dbReference>
<evidence type="ECO:0000256" key="1">
    <source>
        <dbReference type="ARBA" id="ARBA00023002"/>
    </source>
</evidence>
<evidence type="ECO:0000256" key="2">
    <source>
        <dbReference type="ARBA" id="ARBA00023033"/>
    </source>
</evidence>
<protein>
    <submittedName>
        <fullName evidence="4">2-polyprenyl-6-methoxyphenol hydroxylase-like oxidoreductase</fullName>
    </submittedName>
</protein>
<proteinExistence type="predicted"/>
<dbReference type="PANTHER" id="PTHR13789">
    <property type="entry name" value="MONOOXYGENASE"/>
    <property type="match status" value="1"/>
</dbReference>
<dbReference type="GO" id="GO:0071949">
    <property type="term" value="F:FAD binding"/>
    <property type="evidence" value="ECO:0007669"/>
    <property type="project" value="InterPro"/>
</dbReference>
<dbReference type="RefSeq" id="WP_005464665.1">
    <property type="nucleotide sequence ID" value="NZ_CM001484.1"/>
</dbReference>
<dbReference type="SUPFAM" id="SSF51905">
    <property type="entry name" value="FAD/NAD(P)-binding domain"/>
    <property type="match status" value="1"/>
</dbReference>
<feature type="domain" description="FAD-binding" evidence="3">
    <location>
        <begin position="127"/>
        <end position="316"/>
    </location>
</feature>
<dbReference type="HOGENOM" id="CLU_009665_19_5_11"/>
<accession>I1D2P3</accession>
<sequence>MEARIIGGGIAGLAAAAGLTRAGWRVHVYERAPALANDGTGLGMWPNAVRALAELGLADELRRRGKPQRPGVIQRWDGRTLVEIDTTRIRRRAGEDVYVVARPDLLGLLFESLPDGTVHFGREWEGEADVVIGADGAHSAVRRRLFGARHGLRDTGYTVWRSVIDFGVRHAGEVWGPRAKFGYSPLTPDRTNFYAVLETPLVPRTLDEDHRALLAHFGEWPDPVASVLRRADPERMLRHRLHYLAPSLPSYVVGNTVLVGDAAHTMTPDLGQGACQALVDGLTLARCLARAVTEEDVRTGLREYDRRRRRPTQRIAAAARWLGWISTVRHGTGIRDALLRTVGSLAA</sequence>
<dbReference type="InterPro" id="IPR036188">
    <property type="entry name" value="FAD/NAD-bd_sf"/>
</dbReference>
<reference evidence="4 5" key="1">
    <citation type="submission" date="2011-09" db="EMBL/GenBank/DDBJ databases">
        <authorList>
            <consortium name="US DOE Joint Genome Institute (JGI-PGF)"/>
            <person name="Lucas S."/>
            <person name="Han J."/>
            <person name="Lapidus A."/>
            <person name="Cheng J.-F."/>
            <person name="Goodwin L."/>
            <person name="Pitluck S."/>
            <person name="Peters L."/>
            <person name="Land M.L."/>
            <person name="Hauser L."/>
            <person name="Brambilla E."/>
            <person name="Klenk H.-P."/>
            <person name="Woyke T.J."/>
        </authorList>
    </citation>
    <scope>NUCLEOTIDE SEQUENCE [LARGE SCALE GENOMIC DNA]</scope>
    <source>
        <strain evidence="4 5">K62</strain>
    </source>
</reference>